<dbReference type="RefSeq" id="WP_258212915.1">
    <property type="nucleotide sequence ID" value="NZ_JANQBD010000005.1"/>
</dbReference>
<comment type="function">
    <text evidence="1">Thiol-specific peroxidase that catalyzes the reduction of hydrogen peroxide and organic hydroperoxides to water and alcohols, respectively. Plays a role in cell protection against oxidative stress by detoxifying peroxides and as sensor of hydrogen peroxide-mediated signaling events.</text>
</comment>
<proteinExistence type="inferred from homology"/>
<gene>
    <name evidence="14" type="primary">bcp</name>
    <name evidence="14" type="ORF">NV381_08880</name>
</gene>
<dbReference type="PANTHER" id="PTHR42801:SF4">
    <property type="entry name" value="AHPC_TSA FAMILY PROTEIN"/>
    <property type="match status" value="1"/>
</dbReference>
<evidence type="ECO:0000256" key="6">
    <source>
        <dbReference type="ARBA" id="ARBA00023002"/>
    </source>
</evidence>
<dbReference type="InterPro" id="IPR013766">
    <property type="entry name" value="Thioredoxin_domain"/>
</dbReference>
<name>A0ABT1YDQ3_9BACL</name>
<reference evidence="14 15" key="1">
    <citation type="submission" date="2022-08" db="EMBL/GenBank/DDBJ databases">
        <title>Paenibacillus endoradicis sp. nov., Paenibacillus radicibacter sp. nov and Paenibacillus pararadicis sp. nov., three cold-adapted plant growth-promoting bacteria isolated from root of Larix gmelinii in Great Khingan.</title>
        <authorList>
            <person name="Xue H."/>
        </authorList>
    </citation>
    <scope>NUCLEOTIDE SEQUENCE [LARGE SCALE GENOMIC DNA]</scope>
    <source>
        <strain evidence="14 15">N5-1-1-5</strain>
    </source>
</reference>
<evidence type="ECO:0000259" key="13">
    <source>
        <dbReference type="PROSITE" id="PS51352"/>
    </source>
</evidence>
<evidence type="ECO:0000313" key="14">
    <source>
        <dbReference type="EMBL" id="MCR8631314.1"/>
    </source>
</evidence>
<keyword evidence="6 14" id="KW-0560">Oxidoreductase</keyword>
<sequence length="158" mass="18036">MSTVQIQQTVPDFTLPASNGKDVSLSDFRGKKVVIYFYPRDMTPGCTKESCEFRDYNGQFASLNTEVIGISPDDIASHDNFIAEYQLPFLLLSDVDQKVCNEFGVWKLRERDGQQFYGVERSTFLIDEQGVLVREWRIVQVDGHVAEVLEAVKQESMQ</sequence>
<evidence type="ECO:0000256" key="9">
    <source>
        <dbReference type="ARBA" id="ARBA00032824"/>
    </source>
</evidence>
<protein>
    <recommendedName>
        <fullName evidence="3">thioredoxin-dependent peroxiredoxin</fullName>
        <ecNumber evidence="3">1.11.1.24</ecNumber>
    </recommendedName>
    <alternativeName>
        <fullName evidence="11">Bacterioferritin comigratory protein</fullName>
    </alternativeName>
    <alternativeName>
        <fullName evidence="9">Thioredoxin peroxidase</fullName>
    </alternativeName>
</protein>
<keyword evidence="4 14" id="KW-0575">Peroxidase</keyword>
<dbReference type="PANTHER" id="PTHR42801">
    <property type="entry name" value="THIOREDOXIN-DEPENDENT PEROXIDE REDUCTASE"/>
    <property type="match status" value="1"/>
</dbReference>
<evidence type="ECO:0000256" key="4">
    <source>
        <dbReference type="ARBA" id="ARBA00022559"/>
    </source>
</evidence>
<dbReference type="CDD" id="cd03017">
    <property type="entry name" value="PRX_BCP"/>
    <property type="match status" value="1"/>
</dbReference>
<comment type="similarity">
    <text evidence="10">Belongs to the peroxiredoxin family. BCP/PrxQ subfamily.</text>
</comment>
<evidence type="ECO:0000256" key="5">
    <source>
        <dbReference type="ARBA" id="ARBA00022862"/>
    </source>
</evidence>
<organism evidence="14 15">
    <name type="scientific">Paenibacillus radicis</name>
    <name type="common">ex Xue et al. 2023</name>
    <dbReference type="NCBI Taxonomy" id="2972489"/>
    <lineage>
        <taxon>Bacteria</taxon>
        <taxon>Bacillati</taxon>
        <taxon>Bacillota</taxon>
        <taxon>Bacilli</taxon>
        <taxon>Bacillales</taxon>
        <taxon>Paenibacillaceae</taxon>
        <taxon>Paenibacillus</taxon>
    </lineage>
</organism>
<dbReference type="EMBL" id="JANQBD010000005">
    <property type="protein sequence ID" value="MCR8631314.1"/>
    <property type="molecule type" value="Genomic_DNA"/>
</dbReference>
<evidence type="ECO:0000256" key="1">
    <source>
        <dbReference type="ARBA" id="ARBA00003330"/>
    </source>
</evidence>
<evidence type="ECO:0000256" key="2">
    <source>
        <dbReference type="ARBA" id="ARBA00011245"/>
    </source>
</evidence>
<comment type="subunit">
    <text evidence="2">Monomer.</text>
</comment>
<evidence type="ECO:0000313" key="15">
    <source>
        <dbReference type="Proteomes" id="UP001300012"/>
    </source>
</evidence>
<evidence type="ECO:0000256" key="8">
    <source>
        <dbReference type="ARBA" id="ARBA00023284"/>
    </source>
</evidence>
<dbReference type="SUPFAM" id="SSF52833">
    <property type="entry name" value="Thioredoxin-like"/>
    <property type="match status" value="1"/>
</dbReference>
<comment type="catalytic activity">
    <reaction evidence="12">
        <text>a hydroperoxide + [thioredoxin]-dithiol = an alcohol + [thioredoxin]-disulfide + H2O</text>
        <dbReference type="Rhea" id="RHEA:62620"/>
        <dbReference type="Rhea" id="RHEA-COMP:10698"/>
        <dbReference type="Rhea" id="RHEA-COMP:10700"/>
        <dbReference type="ChEBI" id="CHEBI:15377"/>
        <dbReference type="ChEBI" id="CHEBI:29950"/>
        <dbReference type="ChEBI" id="CHEBI:30879"/>
        <dbReference type="ChEBI" id="CHEBI:35924"/>
        <dbReference type="ChEBI" id="CHEBI:50058"/>
        <dbReference type="EC" id="1.11.1.24"/>
    </reaction>
</comment>
<keyword evidence="8" id="KW-0676">Redox-active center</keyword>
<evidence type="ECO:0000256" key="11">
    <source>
        <dbReference type="ARBA" id="ARBA00041373"/>
    </source>
</evidence>
<comment type="caution">
    <text evidence="14">The sequence shown here is derived from an EMBL/GenBank/DDBJ whole genome shotgun (WGS) entry which is preliminary data.</text>
</comment>
<dbReference type="Gene3D" id="3.40.30.10">
    <property type="entry name" value="Glutaredoxin"/>
    <property type="match status" value="1"/>
</dbReference>
<feature type="domain" description="Thioredoxin" evidence="13">
    <location>
        <begin position="4"/>
        <end position="157"/>
    </location>
</feature>
<dbReference type="InterPro" id="IPR036249">
    <property type="entry name" value="Thioredoxin-like_sf"/>
</dbReference>
<evidence type="ECO:0000256" key="12">
    <source>
        <dbReference type="ARBA" id="ARBA00049091"/>
    </source>
</evidence>
<keyword evidence="5" id="KW-0049">Antioxidant</keyword>
<dbReference type="GO" id="GO:0140824">
    <property type="term" value="F:thioredoxin-dependent peroxiredoxin activity"/>
    <property type="evidence" value="ECO:0007669"/>
    <property type="project" value="UniProtKB-EC"/>
</dbReference>
<evidence type="ECO:0000256" key="10">
    <source>
        <dbReference type="ARBA" id="ARBA00038489"/>
    </source>
</evidence>
<dbReference type="InterPro" id="IPR050924">
    <property type="entry name" value="Peroxiredoxin_BCP/PrxQ"/>
</dbReference>
<dbReference type="InterPro" id="IPR024706">
    <property type="entry name" value="Peroxiredoxin_AhpC-typ"/>
</dbReference>
<evidence type="ECO:0000256" key="7">
    <source>
        <dbReference type="ARBA" id="ARBA00023157"/>
    </source>
</evidence>
<dbReference type="PIRSF" id="PIRSF000239">
    <property type="entry name" value="AHPC"/>
    <property type="match status" value="1"/>
</dbReference>
<keyword evidence="15" id="KW-1185">Reference proteome</keyword>
<keyword evidence="7" id="KW-1015">Disulfide bond</keyword>
<dbReference type="NCBIfam" id="NF006960">
    <property type="entry name" value="PRK09437.1"/>
    <property type="match status" value="1"/>
</dbReference>
<dbReference type="EC" id="1.11.1.24" evidence="3"/>
<dbReference type="PROSITE" id="PS51352">
    <property type="entry name" value="THIOREDOXIN_2"/>
    <property type="match status" value="1"/>
</dbReference>
<dbReference type="Proteomes" id="UP001300012">
    <property type="component" value="Unassembled WGS sequence"/>
</dbReference>
<dbReference type="Pfam" id="PF00578">
    <property type="entry name" value="AhpC-TSA"/>
    <property type="match status" value="1"/>
</dbReference>
<accession>A0ABT1YDQ3</accession>
<evidence type="ECO:0000256" key="3">
    <source>
        <dbReference type="ARBA" id="ARBA00013017"/>
    </source>
</evidence>
<dbReference type="InterPro" id="IPR000866">
    <property type="entry name" value="AhpC/TSA"/>
</dbReference>